<evidence type="ECO:0000256" key="17">
    <source>
        <dbReference type="ARBA" id="ARBA00049443"/>
    </source>
</evidence>
<reference evidence="19 20" key="1">
    <citation type="submission" date="2018-10" db="EMBL/GenBank/DDBJ databases">
        <title>Genome assembly for a Yunnan-Guizhou Plateau 3E fish, Anabarilius grahami (Regan), and its evolutionary and genetic applications.</title>
        <authorList>
            <person name="Jiang W."/>
        </authorList>
    </citation>
    <scope>NUCLEOTIDE SEQUENCE [LARGE SCALE GENOMIC DNA]</scope>
    <source>
        <strain evidence="19">AG-KIZ</strain>
        <tissue evidence="19">Muscle</tissue>
    </source>
</reference>
<evidence type="ECO:0000256" key="4">
    <source>
        <dbReference type="ARBA" id="ARBA00022630"/>
    </source>
</evidence>
<dbReference type="EMBL" id="RJVU01000170">
    <property type="protein sequence ID" value="ROL55561.1"/>
    <property type="molecule type" value="Genomic_DNA"/>
</dbReference>
<dbReference type="SUPFAM" id="SSF51905">
    <property type="entry name" value="FAD/NAD(P)-binding domain"/>
    <property type="match status" value="1"/>
</dbReference>
<dbReference type="GO" id="GO:0034899">
    <property type="term" value="F:trimethylamine monooxygenase activity"/>
    <property type="evidence" value="ECO:0007669"/>
    <property type="project" value="UniProtKB-EC"/>
</dbReference>
<dbReference type="PANTHER" id="PTHR23023">
    <property type="entry name" value="DIMETHYLANILINE MONOOXYGENASE"/>
    <property type="match status" value="1"/>
</dbReference>
<keyword evidence="10 18" id="KW-0560">Oxidoreductase</keyword>
<comment type="function">
    <text evidence="13">Broad spectrum monooxygenase that catalyzes the oxygenation of a wide variety of nitrogen- and sulfur-containing compounds including xenobiotics. Catalyzes the S-oxygenation of hypotaurine to produce taurine, an organic osmolyte involved in cell volume regulation as well as a variety of cytoprotective and developmental processes. In vitro, catalyzes the N-oxygenation of trimethylamine (TMA) to produce trimethylamine N-oxide (TMAO) and could therefore participate to the detoxification of this compound that is generated by the action of gut microbiota from dietary precursors such as choline, choline containing compounds, betaine or L-carnitine.</text>
</comment>
<dbReference type="GO" id="GO:0050660">
    <property type="term" value="F:flavin adenine dinucleotide binding"/>
    <property type="evidence" value="ECO:0007669"/>
    <property type="project" value="InterPro"/>
</dbReference>
<comment type="subcellular location">
    <subcellularLocation>
        <location evidence="2">Endoplasmic reticulum membrane</location>
        <topology evidence="2">Single-pass membrane protein</topology>
    </subcellularLocation>
</comment>
<keyword evidence="5" id="KW-0812">Transmembrane</keyword>
<dbReference type="InterPro" id="IPR050346">
    <property type="entry name" value="FMO-like"/>
</dbReference>
<comment type="similarity">
    <text evidence="3 18">Belongs to the FMO family.</text>
</comment>
<dbReference type="GO" id="GO:0004499">
    <property type="term" value="F:N,N-dimethylaniline monooxygenase activity"/>
    <property type="evidence" value="ECO:0007669"/>
    <property type="project" value="InterPro"/>
</dbReference>
<evidence type="ECO:0000256" key="5">
    <source>
        <dbReference type="ARBA" id="ARBA00022692"/>
    </source>
</evidence>
<accession>A0A3N0ZB03</accession>
<evidence type="ECO:0000256" key="14">
    <source>
        <dbReference type="ARBA" id="ARBA00047338"/>
    </source>
</evidence>
<dbReference type="InterPro" id="IPR000960">
    <property type="entry name" value="Flavin_mOase"/>
</dbReference>
<protein>
    <recommendedName>
        <fullName evidence="18">Flavin-containing monooxygenase</fullName>
        <ecNumber evidence="18">1.-.-.-</ecNumber>
    </recommendedName>
</protein>
<keyword evidence="7 18" id="KW-0274">FAD</keyword>
<dbReference type="AlphaFoldDB" id="A0A3N0ZB03"/>
<evidence type="ECO:0000256" key="1">
    <source>
        <dbReference type="ARBA" id="ARBA00001974"/>
    </source>
</evidence>
<keyword evidence="6" id="KW-0256">Endoplasmic reticulum</keyword>
<sequence length="342" mass="38919">MAKRVAVIGGGTSGLTCIKCCLDEGLEPVCFETSDDIGGLWRFKENPETDRASIYHSLIINTSKEMMCYSDFPIPAHFPNYMHNSLIMDYFRMYAEHFQLKRHIRFQTKVLHVTPRPDFPHSGQWDVEIESKDGRREKQVFDAVMVCTGHHCHPHLPLKDFPGIDTFKGKFFHSRDYKNPEEWRGKRVVVIGIGNSGGDLAVELSRMAKQRHTIQVDYIPYMDELAKQVGVRPSILKLLLTDPRLALNIIFGPCTPYQFRLHGPGQWEGARQAILTQWDRVTEPLKTRCAPEPQSQRSSHSLIFSVSVAALLSALYYSRVSLHTLIADPSSLLDTIRALVPQ</sequence>
<evidence type="ECO:0000256" key="13">
    <source>
        <dbReference type="ARBA" id="ARBA00045957"/>
    </source>
</evidence>
<gene>
    <name evidence="19" type="ORF">DPX16_7501</name>
</gene>
<comment type="catalytic activity">
    <reaction evidence="14">
        <text>hypotaurine + NADH + O2 + H(+) = taurine + NAD(+) + H2O</text>
        <dbReference type="Rhea" id="RHEA:74111"/>
        <dbReference type="ChEBI" id="CHEBI:15377"/>
        <dbReference type="ChEBI" id="CHEBI:15378"/>
        <dbReference type="ChEBI" id="CHEBI:15379"/>
        <dbReference type="ChEBI" id="CHEBI:57540"/>
        <dbReference type="ChEBI" id="CHEBI:57853"/>
        <dbReference type="ChEBI" id="CHEBI:57945"/>
        <dbReference type="ChEBI" id="CHEBI:507393"/>
        <dbReference type="EC" id="1.14.13.8"/>
    </reaction>
    <physiologicalReaction direction="left-to-right" evidence="14">
        <dbReference type="Rhea" id="RHEA:74112"/>
    </physiologicalReaction>
</comment>
<dbReference type="GO" id="GO:0047822">
    <property type="term" value="F:hypotaurine monooxygenase activity"/>
    <property type="evidence" value="ECO:0007669"/>
    <property type="project" value="RHEA"/>
</dbReference>
<keyword evidence="20" id="KW-1185">Reference proteome</keyword>
<evidence type="ECO:0000256" key="16">
    <source>
        <dbReference type="ARBA" id="ARBA00048088"/>
    </source>
</evidence>
<dbReference type="Pfam" id="PF00743">
    <property type="entry name" value="FMO-like"/>
    <property type="match status" value="1"/>
</dbReference>
<evidence type="ECO:0000256" key="7">
    <source>
        <dbReference type="ARBA" id="ARBA00022827"/>
    </source>
</evidence>
<evidence type="ECO:0000256" key="15">
    <source>
        <dbReference type="ARBA" id="ARBA00048041"/>
    </source>
</evidence>
<dbReference type="PIRSF" id="PIRSF000332">
    <property type="entry name" value="FMO"/>
    <property type="match status" value="1"/>
</dbReference>
<dbReference type="Proteomes" id="UP000281406">
    <property type="component" value="Unassembled WGS sequence"/>
</dbReference>
<dbReference type="PRINTS" id="PR00370">
    <property type="entry name" value="FMOXYGENASE"/>
</dbReference>
<keyword evidence="8" id="KW-0521">NADP</keyword>
<name>A0A3N0ZB03_ANAGA</name>
<evidence type="ECO:0000256" key="2">
    <source>
        <dbReference type="ARBA" id="ARBA00004389"/>
    </source>
</evidence>
<keyword evidence="9" id="KW-1133">Transmembrane helix</keyword>
<proteinExistence type="inferred from homology"/>
<evidence type="ECO:0000256" key="6">
    <source>
        <dbReference type="ARBA" id="ARBA00022824"/>
    </source>
</evidence>
<dbReference type="GO" id="GO:0050661">
    <property type="term" value="F:NADP binding"/>
    <property type="evidence" value="ECO:0007669"/>
    <property type="project" value="InterPro"/>
</dbReference>
<evidence type="ECO:0000256" key="18">
    <source>
        <dbReference type="RuleBase" id="RU361177"/>
    </source>
</evidence>
<dbReference type="InterPro" id="IPR036188">
    <property type="entry name" value="FAD/NAD-bd_sf"/>
</dbReference>
<comment type="caution">
    <text evidence="19">The sequence shown here is derived from an EMBL/GenBank/DDBJ whole genome shotgun (WGS) entry which is preliminary data.</text>
</comment>
<comment type="cofactor">
    <cofactor evidence="1 18">
        <name>FAD</name>
        <dbReference type="ChEBI" id="CHEBI:57692"/>
    </cofactor>
</comment>
<keyword evidence="4 18" id="KW-0285">Flavoprotein</keyword>
<evidence type="ECO:0000313" key="19">
    <source>
        <dbReference type="EMBL" id="ROL55561.1"/>
    </source>
</evidence>
<comment type="catalytic activity">
    <reaction evidence="15">
        <text>hypotaurine + NADPH + O2 + H(+) = taurine + NADP(+) + H2O</text>
        <dbReference type="Rhea" id="RHEA:69819"/>
        <dbReference type="ChEBI" id="CHEBI:15377"/>
        <dbReference type="ChEBI" id="CHEBI:15378"/>
        <dbReference type="ChEBI" id="CHEBI:15379"/>
        <dbReference type="ChEBI" id="CHEBI:57783"/>
        <dbReference type="ChEBI" id="CHEBI:57853"/>
        <dbReference type="ChEBI" id="CHEBI:58349"/>
        <dbReference type="ChEBI" id="CHEBI:507393"/>
        <dbReference type="EC" id="1.14.13.8"/>
    </reaction>
    <physiologicalReaction direction="left-to-right" evidence="15">
        <dbReference type="Rhea" id="RHEA:69820"/>
    </physiologicalReaction>
</comment>
<evidence type="ECO:0000256" key="9">
    <source>
        <dbReference type="ARBA" id="ARBA00022989"/>
    </source>
</evidence>
<comment type="catalytic activity">
    <reaction evidence="16">
        <text>trimethylamine + NADPH + O2 = trimethylamine N-oxide + NADP(+) + H2O</text>
        <dbReference type="Rhea" id="RHEA:31979"/>
        <dbReference type="ChEBI" id="CHEBI:15377"/>
        <dbReference type="ChEBI" id="CHEBI:15379"/>
        <dbReference type="ChEBI" id="CHEBI:15724"/>
        <dbReference type="ChEBI" id="CHEBI:57783"/>
        <dbReference type="ChEBI" id="CHEBI:58349"/>
        <dbReference type="ChEBI" id="CHEBI:58389"/>
        <dbReference type="EC" id="1.14.13.148"/>
    </reaction>
    <physiologicalReaction direction="left-to-right" evidence="16">
        <dbReference type="Rhea" id="RHEA:31980"/>
    </physiologicalReaction>
</comment>
<keyword evidence="12" id="KW-0472">Membrane</keyword>
<evidence type="ECO:0000313" key="20">
    <source>
        <dbReference type="Proteomes" id="UP000281406"/>
    </source>
</evidence>
<dbReference type="InterPro" id="IPR020946">
    <property type="entry name" value="Flavin_mOase-like"/>
</dbReference>
<dbReference type="FunFam" id="3.50.50.60:FF:000159">
    <property type="entry name" value="Dimethylaniline monooxygenase [N-oxide-forming]"/>
    <property type="match status" value="1"/>
</dbReference>
<dbReference type="EC" id="1.-.-.-" evidence="18"/>
<evidence type="ECO:0000256" key="10">
    <source>
        <dbReference type="ARBA" id="ARBA00023002"/>
    </source>
</evidence>
<dbReference type="Gene3D" id="3.50.50.60">
    <property type="entry name" value="FAD/NAD(P)-binding domain"/>
    <property type="match status" value="1"/>
</dbReference>
<comment type="catalytic activity">
    <reaction evidence="17">
        <text>N,N-dimethylaniline + NADPH + O2 + H(+) = N,N-dimethylaniline N-oxide + NADP(+) + H2O</text>
        <dbReference type="Rhea" id="RHEA:24468"/>
        <dbReference type="ChEBI" id="CHEBI:15377"/>
        <dbReference type="ChEBI" id="CHEBI:15378"/>
        <dbReference type="ChEBI" id="CHEBI:15379"/>
        <dbReference type="ChEBI" id="CHEBI:16269"/>
        <dbReference type="ChEBI" id="CHEBI:17735"/>
        <dbReference type="ChEBI" id="CHEBI:57783"/>
        <dbReference type="ChEBI" id="CHEBI:58349"/>
        <dbReference type="EC" id="1.14.13.8"/>
    </reaction>
    <physiologicalReaction direction="left-to-right" evidence="17">
        <dbReference type="Rhea" id="RHEA:24469"/>
    </physiologicalReaction>
</comment>
<keyword evidence="11 18" id="KW-0503">Monooxygenase</keyword>
<organism evidence="19 20">
    <name type="scientific">Anabarilius grahami</name>
    <name type="common">Kanglang fish</name>
    <name type="synonym">Barilius grahami</name>
    <dbReference type="NCBI Taxonomy" id="495550"/>
    <lineage>
        <taxon>Eukaryota</taxon>
        <taxon>Metazoa</taxon>
        <taxon>Chordata</taxon>
        <taxon>Craniata</taxon>
        <taxon>Vertebrata</taxon>
        <taxon>Euteleostomi</taxon>
        <taxon>Actinopterygii</taxon>
        <taxon>Neopterygii</taxon>
        <taxon>Teleostei</taxon>
        <taxon>Ostariophysi</taxon>
        <taxon>Cypriniformes</taxon>
        <taxon>Xenocyprididae</taxon>
        <taxon>Xenocypridinae</taxon>
        <taxon>Xenocypridinae incertae sedis</taxon>
        <taxon>Anabarilius</taxon>
    </lineage>
</organism>
<dbReference type="OrthoDB" id="66881at2759"/>
<evidence type="ECO:0000256" key="8">
    <source>
        <dbReference type="ARBA" id="ARBA00022857"/>
    </source>
</evidence>
<dbReference type="GO" id="GO:0005789">
    <property type="term" value="C:endoplasmic reticulum membrane"/>
    <property type="evidence" value="ECO:0007669"/>
    <property type="project" value="UniProtKB-SubCell"/>
</dbReference>
<evidence type="ECO:0000256" key="12">
    <source>
        <dbReference type="ARBA" id="ARBA00023136"/>
    </source>
</evidence>
<evidence type="ECO:0000256" key="11">
    <source>
        <dbReference type="ARBA" id="ARBA00023033"/>
    </source>
</evidence>
<evidence type="ECO:0000256" key="3">
    <source>
        <dbReference type="ARBA" id="ARBA00009183"/>
    </source>
</evidence>